<evidence type="ECO:0000313" key="12">
    <source>
        <dbReference type="Proteomes" id="UP001314903"/>
    </source>
</evidence>
<dbReference type="SUPFAM" id="SSF140990">
    <property type="entry name" value="FtsH protease domain-like"/>
    <property type="match status" value="1"/>
</dbReference>
<keyword evidence="8" id="KW-0067">ATP-binding</keyword>
<evidence type="ECO:0000256" key="5">
    <source>
        <dbReference type="ARBA" id="ARBA00022801"/>
    </source>
</evidence>
<keyword evidence="8" id="KW-0547">Nucleotide-binding</keyword>
<evidence type="ECO:0000256" key="6">
    <source>
        <dbReference type="ARBA" id="ARBA00022989"/>
    </source>
</evidence>
<dbReference type="EC" id="3.4.24.-" evidence="11"/>
<name>A0ABS4KHY3_9FIRM</name>
<dbReference type="Pfam" id="PF17862">
    <property type="entry name" value="AAA_lid_3"/>
    <property type="match status" value="1"/>
</dbReference>
<dbReference type="Gene3D" id="1.20.58.760">
    <property type="entry name" value="Peptidase M41"/>
    <property type="match status" value="1"/>
</dbReference>
<keyword evidence="11" id="KW-0131">Cell cycle</keyword>
<dbReference type="GO" id="GO:0008233">
    <property type="term" value="F:peptidase activity"/>
    <property type="evidence" value="ECO:0007669"/>
    <property type="project" value="UniProtKB-KW"/>
</dbReference>
<dbReference type="CDD" id="cd19501">
    <property type="entry name" value="RecA-like_FtsH"/>
    <property type="match status" value="1"/>
</dbReference>
<dbReference type="InterPro" id="IPR027417">
    <property type="entry name" value="P-loop_NTPase"/>
</dbReference>
<evidence type="ECO:0000256" key="1">
    <source>
        <dbReference type="ARBA" id="ARBA00004370"/>
    </source>
</evidence>
<dbReference type="InterPro" id="IPR000642">
    <property type="entry name" value="Peptidase_M41"/>
</dbReference>
<feature type="domain" description="AAA+ ATPase" evidence="10">
    <location>
        <begin position="235"/>
        <end position="372"/>
    </location>
</feature>
<dbReference type="InterPro" id="IPR003593">
    <property type="entry name" value="AAA+_ATPase"/>
</dbReference>
<feature type="transmembrane region" description="Helical" evidence="9">
    <location>
        <begin position="21"/>
        <end position="40"/>
    </location>
</feature>
<keyword evidence="11" id="KW-0132">Cell division</keyword>
<evidence type="ECO:0000256" key="9">
    <source>
        <dbReference type="SAM" id="Phobius"/>
    </source>
</evidence>
<keyword evidence="5 11" id="KW-0378">Hydrolase</keyword>
<evidence type="ECO:0000256" key="7">
    <source>
        <dbReference type="ARBA" id="ARBA00023136"/>
    </source>
</evidence>
<comment type="similarity">
    <text evidence="8">Belongs to the AAA ATPase family.</text>
</comment>
<organism evidence="11 12">
    <name type="scientific">Acetoanaerobium pronyense</name>
    <dbReference type="NCBI Taxonomy" id="1482736"/>
    <lineage>
        <taxon>Bacteria</taxon>
        <taxon>Bacillati</taxon>
        <taxon>Bacillota</taxon>
        <taxon>Clostridia</taxon>
        <taxon>Peptostreptococcales</taxon>
        <taxon>Filifactoraceae</taxon>
        <taxon>Acetoanaerobium</taxon>
    </lineage>
</organism>
<dbReference type="GO" id="GO:0051301">
    <property type="term" value="P:cell division"/>
    <property type="evidence" value="ECO:0007669"/>
    <property type="project" value="UniProtKB-KW"/>
</dbReference>
<accession>A0ABS4KHY3</accession>
<evidence type="ECO:0000259" key="10">
    <source>
        <dbReference type="SMART" id="SM00382"/>
    </source>
</evidence>
<dbReference type="InterPro" id="IPR041569">
    <property type="entry name" value="AAA_lid_3"/>
</dbReference>
<reference evidence="11 12" key="1">
    <citation type="submission" date="2021-03" db="EMBL/GenBank/DDBJ databases">
        <title>Genomic Encyclopedia of Type Strains, Phase IV (KMG-IV): sequencing the most valuable type-strain genomes for metagenomic binning, comparative biology and taxonomic classification.</title>
        <authorList>
            <person name="Goeker M."/>
        </authorList>
    </citation>
    <scope>NUCLEOTIDE SEQUENCE [LARGE SCALE GENOMIC DNA]</scope>
    <source>
        <strain evidence="11 12">DSM 27512</strain>
    </source>
</reference>
<dbReference type="RefSeq" id="WP_209660422.1">
    <property type="nucleotide sequence ID" value="NZ_JAGGLI010000010.1"/>
</dbReference>
<dbReference type="InterPro" id="IPR003960">
    <property type="entry name" value="ATPase_AAA_CS"/>
</dbReference>
<comment type="similarity">
    <text evidence="2">In the C-terminal section; belongs to the peptidase M41 family.</text>
</comment>
<dbReference type="Pfam" id="PF00004">
    <property type="entry name" value="AAA"/>
    <property type="match status" value="1"/>
</dbReference>
<proteinExistence type="inferred from homology"/>
<dbReference type="Proteomes" id="UP001314903">
    <property type="component" value="Unassembled WGS sequence"/>
</dbReference>
<dbReference type="PANTHER" id="PTHR23076:SF113">
    <property type="entry name" value="ATP-DEPENDENT ZINC METALLOPROTEASE FTSH 1, CHLOROPLASTIC-RELATED"/>
    <property type="match status" value="1"/>
</dbReference>
<dbReference type="InterPro" id="IPR037219">
    <property type="entry name" value="Peptidase_M41-like"/>
</dbReference>
<dbReference type="InterPro" id="IPR003959">
    <property type="entry name" value="ATPase_AAA_core"/>
</dbReference>
<dbReference type="PANTHER" id="PTHR23076">
    <property type="entry name" value="METALLOPROTEASE M41 FTSH"/>
    <property type="match status" value="1"/>
</dbReference>
<gene>
    <name evidence="11" type="ORF">J2Z35_001174</name>
</gene>
<sequence>MSRKEKWEKIKEKVKKRLTKRRIAFLIVLLFMVYIAAMLLPPRMDKEMRENVSYMRYTQFEELLEKGEIRFVFLNNGSNMQFLPSISYLEETGLEVTDEYAELLQRLEEKKETSVDAKIVPSKGPYKFITENPAYPEFRSELLQRGIRVFTFNPTNQIVFFLLSTIQIMIPVLLILGFLMFYQRSMDPKENEITTKVPDINFDNIAGYSTLKKDSKYILDFLKNPVKYQEIGARLPNGVIFYGPPGTGKTLMAKAIAGEAKVPFFKVNGSDFVELYVGLGARRVRKLYKTARKNAPCIVFIDEIDSVGGARGQNRGTSEDDKTLTALLNELDGFAGNEGVITIAATNRLQDLDPALKRPGRFDRQLAVPLPDKDERLSILSLYSRKKRLSEEVSLKKLSEKTLGFSPSELENLLNEAAIKAVTKGHELVKQEDIDDAYLRILIKGDKKDNPSDSEDQRKIVAYHEAGHAIVGHRLGSPILEVSILPTTSGAGGYTLNQPKEGLQSKADMKNRVKMLYGGRAAETLIASSEDDITTGAVGDIEQATQIISQIIKTWGMHDSVINLDVLGMTRPSDDYIKDAKALGEELFRETKSILLRERDILDELAQILMEKSIVDAEHFIRIVNREEDDEILESKDVDLNKDSTN</sequence>
<dbReference type="PROSITE" id="PS00674">
    <property type="entry name" value="AAA"/>
    <property type="match status" value="1"/>
</dbReference>
<dbReference type="EMBL" id="JAGGLI010000010">
    <property type="protein sequence ID" value="MBP2027380.1"/>
    <property type="molecule type" value="Genomic_DNA"/>
</dbReference>
<evidence type="ECO:0000256" key="3">
    <source>
        <dbReference type="ARBA" id="ARBA00022670"/>
    </source>
</evidence>
<comment type="caution">
    <text evidence="11">The sequence shown here is derived from an EMBL/GenBank/DDBJ whole genome shotgun (WGS) entry which is preliminary data.</text>
</comment>
<dbReference type="GO" id="GO:0006508">
    <property type="term" value="P:proteolysis"/>
    <property type="evidence" value="ECO:0007669"/>
    <property type="project" value="UniProtKB-KW"/>
</dbReference>
<dbReference type="Gene3D" id="3.40.50.300">
    <property type="entry name" value="P-loop containing nucleotide triphosphate hydrolases"/>
    <property type="match status" value="1"/>
</dbReference>
<dbReference type="Pfam" id="PF01434">
    <property type="entry name" value="Peptidase_M41"/>
    <property type="match status" value="1"/>
</dbReference>
<keyword evidence="4 9" id="KW-0812">Transmembrane</keyword>
<dbReference type="SMART" id="SM00382">
    <property type="entry name" value="AAA"/>
    <property type="match status" value="1"/>
</dbReference>
<evidence type="ECO:0000256" key="8">
    <source>
        <dbReference type="RuleBase" id="RU003651"/>
    </source>
</evidence>
<keyword evidence="7 9" id="KW-0472">Membrane</keyword>
<dbReference type="Gene3D" id="1.10.8.60">
    <property type="match status" value="1"/>
</dbReference>
<dbReference type="SUPFAM" id="SSF52540">
    <property type="entry name" value="P-loop containing nucleoside triphosphate hydrolases"/>
    <property type="match status" value="1"/>
</dbReference>
<feature type="transmembrane region" description="Helical" evidence="9">
    <location>
        <begin position="158"/>
        <end position="182"/>
    </location>
</feature>
<protein>
    <submittedName>
        <fullName evidence="11">Cell division protease FtsH</fullName>
        <ecNumber evidence="11">3.4.24.-</ecNumber>
    </submittedName>
</protein>
<comment type="subcellular location">
    <subcellularLocation>
        <location evidence="1">Membrane</location>
    </subcellularLocation>
</comment>
<evidence type="ECO:0000313" key="11">
    <source>
        <dbReference type="EMBL" id="MBP2027380.1"/>
    </source>
</evidence>
<keyword evidence="6 9" id="KW-1133">Transmembrane helix</keyword>
<evidence type="ECO:0000256" key="2">
    <source>
        <dbReference type="ARBA" id="ARBA00010044"/>
    </source>
</evidence>
<keyword evidence="12" id="KW-1185">Reference proteome</keyword>
<keyword evidence="3 11" id="KW-0645">Protease</keyword>
<evidence type="ECO:0000256" key="4">
    <source>
        <dbReference type="ARBA" id="ARBA00022692"/>
    </source>
</evidence>